<dbReference type="GO" id="GO:0005666">
    <property type="term" value="C:RNA polymerase III complex"/>
    <property type="evidence" value="ECO:0007669"/>
    <property type="project" value="InterPro"/>
</dbReference>
<evidence type="ECO:0000256" key="6">
    <source>
        <dbReference type="SAM" id="MobiDB-lite"/>
    </source>
</evidence>
<keyword evidence="2" id="KW-0240">DNA-directed RNA polymerase</keyword>
<keyword evidence="4" id="KW-0539">Nucleus</keyword>
<accession>A0AAW2YQ23</accession>
<keyword evidence="3" id="KW-0804">Transcription</keyword>
<evidence type="ECO:0000256" key="5">
    <source>
        <dbReference type="SAM" id="Coils"/>
    </source>
</evidence>
<keyword evidence="5" id="KW-0175">Coiled coil</keyword>
<evidence type="ECO:0000256" key="1">
    <source>
        <dbReference type="ARBA" id="ARBA00004123"/>
    </source>
</evidence>
<dbReference type="PANTHER" id="PTHR13408">
    <property type="entry name" value="DNA-DIRECTED RNA POLYMERASE III"/>
    <property type="match status" value="1"/>
</dbReference>
<evidence type="ECO:0000313" key="7">
    <source>
        <dbReference type="EMBL" id="KAL0479561.1"/>
    </source>
</evidence>
<evidence type="ECO:0000256" key="4">
    <source>
        <dbReference type="ARBA" id="ARBA00023242"/>
    </source>
</evidence>
<dbReference type="EMBL" id="JAOPGA020000576">
    <property type="protein sequence ID" value="KAL0479561.1"/>
    <property type="molecule type" value="Genomic_DNA"/>
</dbReference>
<organism evidence="7 8">
    <name type="scientific">Acrasis kona</name>
    <dbReference type="NCBI Taxonomy" id="1008807"/>
    <lineage>
        <taxon>Eukaryota</taxon>
        <taxon>Discoba</taxon>
        <taxon>Heterolobosea</taxon>
        <taxon>Tetramitia</taxon>
        <taxon>Eutetramitia</taxon>
        <taxon>Acrasidae</taxon>
        <taxon>Acrasis</taxon>
    </lineage>
</organism>
<feature type="compositionally biased region" description="Basic residues" evidence="6">
    <location>
        <begin position="87"/>
        <end position="100"/>
    </location>
</feature>
<evidence type="ECO:0000256" key="3">
    <source>
        <dbReference type="ARBA" id="ARBA00023163"/>
    </source>
</evidence>
<protein>
    <recommendedName>
        <fullName evidence="9">DNA-directed RNA polymerase III subunit RPC4</fullName>
    </recommendedName>
</protein>
<reference evidence="7 8" key="1">
    <citation type="submission" date="2024-03" db="EMBL/GenBank/DDBJ databases">
        <title>The Acrasis kona genome and developmental transcriptomes reveal deep origins of eukaryotic multicellular pathways.</title>
        <authorList>
            <person name="Sheikh S."/>
            <person name="Fu C.-J."/>
            <person name="Brown M.W."/>
            <person name="Baldauf S.L."/>
        </authorList>
    </citation>
    <scope>NUCLEOTIDE SEQUENCE [LARGE SCALE GENOMIC DNA]</scope>
    <source>
        <strain evidence="7 8">ATCC MYA-3509</strain>
    </source>
</reference>
<dbReference type="GO" id="GO:0042797">
    <property type="term" value="P:tRNA transcription by RNA polymerase III"/>
    <property type="evidence" value="ECO:0007669"/>
    <property type="project" value="TreeGrafter"/>
</dbReference>
<evidence type="ECO:0000256" key="2">
    <source>
        <dbReference type="ARBA" id="ARBA00022478"/>
    </source>
</evidence>
<feature type="coiled-coil region" evidence="5">
    <location>
        <begin position="231"/>
        <end position="284"/>
    </location>
</feature>
<dbReference type="PANTHER" id="PTHR13408:SF0">
    <property type="entry name" value="DNA-DIRECTED RNA POLYMERASE III SUBUNIT RPC4"/>
    <property type="match status" value="1"/>
</dbReference>
<feature type="compositionally biased region" description="Basic and acidic residues" evidence="6">
    <location>
        <begin position="1"/>
        <end position="17"/>
    </location>
</feature>
<feature type="compositionally biased region" description="Polar residues" evidence="6">
    <location>
        <begin position="76"/>
        <end position="85"/>
    </location>
</feature>
<comment type="caution">
    <text evidence="7">The sequence shown here is derived from an EMBL/GenBank/DDBJ whole genome shotgun (WGS) entry which is preliminary data.</text>
</comment>
<comment type="subcellular location">
    <subcellularLocation>
        <location evidence="1">Nucleus</location>
    </subcellularLocation>
</comment>
<evidence type="ECO:0008006" key="9">
    <source>
        <dbReference type="Google" id="ProtNLM"/>
    </source>
</evidence>
<dbReference type="Pfam" id="PF05132">
    <property type="entry name" value="RNA_pol_Rpc4"/>
    <property type="match status" value="1"/>
</dbReference>
<feature type="compositionally biased region" description="Acidic residues" evidence="6">
    <location>
        <begin position="113"/>
        <end position="123"/>
    </location>
</feature>
<sequence length="387" mass="43214">MPDPPKRQSRYIKKEGTLDSSLAANVAPTGQPRPGSLRGGPSISLGSSTAPSFAPSGFRPSFEPNANKAKQASMFPPTSESTGSTKFRPKPPRQQRKFIKAQRSFSDQPGLLPDDDPLGGFDDNYDDEPVNADSMDVDNKEDILLEPPKPVNPFEGVKNPPIMVPFRADIVDQEKENYLAVEKTQQEMDADALKSQKEMFRMGMDSIIKNDELFFVQLPSSLPIDLDKTKQEQIKKQQAQLYQQMNALKKQNGGVITPAYQAQINELRSKFESAKREFQEIETSKKKISSNVDEDENIWTMPFTNTLTVVPSGYIGEMFVYKSGKIKLKLGDVLLDVSPGTEFSFEEKLVHISTTDKKCHLLGNLKSHLTCTPDIDYLLNCSEGKKK</sequence>
<gene>
    <name evidence="7" type="ORF">AKO1_007784</name>
</gene>
<dbReference type="Proteomes" id="UP001431209">
    <property type="component" value="Unassembled WGS sequence"/>
</dbReference>
<dbReference type="AlphaFoldDB" id="A0AAW2YQ23"/>
<proteinExistence type="predicted"/>
<dbReference type="GO" id="GO:0003677">
    <property type="term" value="F:DNA binding"/>
    <property type="evidence" value="ECO:0007669"/>
    <property type="project" value="InterPro"/>
</dbReference>
<dbReference type="InterPro" id="IPR007811">
    <property type="entry name" value="RPC4"/>
</dbReference>
<feature type="region of interest" description="Disordered" evidence="6">
    <location>
        <begin position="1"/>
        <end position="123"/>
    </location>
</feature>
<evidence type="ECO:0000313" key="8">
    <source>
        <dbReference type="Proteomes" id="UP001431209"/>
    </source>
</evidence>
<keyword evidence="8" id="KW-1185">Reference proteome</keyword>
<name>A0AAW2YQ23_9EUKA</name>